<name>A0A060HCZ6_XYLFS</name>
<dbReference type="InterPro" id="IPR020362">
    <property type="entry name" value="Tail_accessory_Gp4"/>
</dbReference>
<evidence type="ECO:0000313" key="1">
    <source>
        <dbReference type="EMBL" id="AIC11104.1"/>
    </source>
</evidence>
<dbReference type="HOGENOM" id="CLU_1884972_0_0_6"/>
<dbReference type="PATRIC" id="fig|155920.8.peg.1092"/>
<accession>A0A060HCZ6</accession>
<dbReference type="RefSeq" id="WP_020850873.1">
    <property type="nucleotide sequence ID" value="NZ_CP006696.1"/>
</dbReference>
<dbReference type="EMBL" id="CP006696">
    <property type="protein sequence ID" value="AIC11266.1"/>
    <property type="molecule type" value="Genomic_DNA"/>
</dbReference>
<dbReference type="Pfam" id="PF11650">
    <property type="entry name" value="P22_Tail-4"/>
    <property type="match status" value="1"/>
</dbReference>
<dbReference type="KEGG" id="xfs:D934_04540"/>
<organism evidence="2 3">
    <name type="scientific">Xylella fastidiosa subsp. sandyi Ann-1</name>
    <dbReference type="NCBI Taxonomy" id="155920"/>
    <lineage>
        <taxon>Bacteria</taxon>
        <taxon>Pseudomonadati</taxon>
        <taxon>Pseudomonadota</taxon>
        <taxon>Gammaproteobacteria</taxon>
        <taxon>Lysobacterales</taxon>
        <taxon>Lysobacteraceae</taxon>
        <taxon>Xylella</taxon>
    </lineage>
</organism>
<dbReference type="Proteomes" id="UP000027215">
    <property type="component" value="Chromosome"/>
</dbReference>
<proteinExistence type="predicted"/>
<dbReference type="Gene3D" id="1.10.3230.20">
    <property type="entry name" value="P22 tail accessory factor (Gp4)"/>
    <property type="match status" value="1"/>
</dbReference>
<dbReference type="InterPro" id="IPR038258">
    <property type="entry name" value="Gp4_sf"/>
</dbReference>
<dbReference type="AlphaFoldDB" id="A0A060HCZ6"/>
<reference evidence="2 3" key="1">
    <citation type="submission" date="2013-08" db="EMBL/GenBank/DDBJ databases">
        <authorList>
            <person name="Stouthamer R."/>
            <person name="Nunney L."/>
        </authorList>
    </citation>
    <scope>NUCLEOTIDE SEQUENCE [LARGE SCALE GENOMIC DNA]</scope>
    <source>
        <strain evidence="3">ann-1</strain>
        <strain evidence="2">Ann-1</strain>
    </source>
</reference>
<dbReference type="KEGG" id="xfs:D934_07135"/>
<sequence length="135" mass="14695">MTTVAEIIRDAFGHLRVLDANEAVEAEDATRAIRTLNLMMRRWEANGIALGWSEVASPDDLLPAPAEAEEAIGYNLAVRLRAGYGVVLEQDVLNAAERGRAMLLSDTVHASGVRMQYALPAAESQRRDGRDGYDG</sequence>
<protein>
    <submittedName>
        <fullName evidence="2">Uncharacterized protein</fullName>
    </submittedName>
</protein>
<evidence type="ECO:0000313" key="3">
    <source>
        <dbReference type="Proteomes" id="UP000027215"/>
    </source>
</evidence>
<evidence type="ECO:0000313" key="2">
    <source>
        <dbReference type="EMBL" id="AIC11266.1"/>
    </source>
</evidence>
<gene>
    <name evidence="1" type="ORF">D934_04540</name>
    <name evidence="2" type="ORF">D934_07135</name>
</gene>
<dbReference type="EMBL" id="CP006696">
    <property type="protein sequence ID" value="AIC11104.1"/>
    <property type="molecule type" value="Genomic_DNA"/>
</dbReference>